<evidence type="ECO:0000256" key="4">
    <source>
        <dbReference type="ARBA" id="ARBA00022781"/>
    </source>
</evidence>
<reference evidence="8" key="1">
    <citation type="journal article" date="2020" name="Genome Biol. Evol.">
        <title>Comparative plastid genomics of Cryptomonas species reveals fine-scale genomic responses to loss of photosynthesis.</title>
        <authorList>
            <person name="Tanifuji G."/>
            <person name="Kamikawa R."/>
            <person name="Moore C.E."/>
            <person name="Mills T."/>
            <person name="Onodera N.T."/>
            <person name="Kashiyama Y."/>
            <person name="Archibald J.M."/>
            <person name="Inagaki Y."/>
            <person name="Hashimoto T."/>
        </authorList>
    </citation>
    <scope>NUCLEOTIDE SEQUENCE</scope>
    <source>
        <strain evidence="8">SAG977-2f</strain>
    </source>
</reference>
<dbReference type="PRINTS" id="PR00125">
    <property type="entry name" value="ATPASEDELTA"/>
</dbReference>
<name>A0A679CBV7_9CRYP</name>
<organism evidence="8">
    <name type="scientific">Cryptomonas sp. SAG 977-2f</name>
    <dbReference type="NCBI Taxonomy" id="279061"/>
    <lineage>
        <taxon>Eukaryota</taxon>
        <taxon>Cryptophyceae</taxon>
        <taxon>Cryptomonadales</taxon>
        <taxon>Cryptomonadaceae</taxon>
        <taxon>Cryptomonas</taxon>
    </lineage>
</organism>
<keyword evidence="5" id="KW-0406">Ion transport</keyword>
<geneLocation type="plastid" evidence="8"/>
<dbReference type="Gene3D" id="1.10.520.20">
    <property type="entry name" value="N-terminal domain of the delta subunit of the F1F0-ATP synthase"/>
    <property type="match status" value="1"/>
</dbReference>
<evidence type="ECO:0000256" key="6">
    <source>
        <dbReference type="ARBA" id="ARBA00023136"/>
    </source>
</evidence>
<proteinExistence type="inferred from homology"/>
<dbReference type="PANTHER" id="PTHR11910">
    <property type="entry name" value="ATP SYNTHASE DELTA CHAIN"/>
    <property type="match status" value="1"/>
</dbReference>
<accession>A0A679CBV7</accession>
<dbReference type="Pfam" id="PF00213">
    <property type="entry name" value="OSCP"/>
    <property type="match status" value="1"/>
</dbReference>
<dbReference type="EMBL" id="LC484194">
    <property type="protein sequence ID" value="BBK20521.1"/>
    <property type="molecule type" value="Genomic_DNA"/>
</dbReference>
<gene>
    <name evidence="8" type="primary">atpD</name>
    <name evidence="8" type="ORF">CrySAG9772f_p002</name>
</gene>
<keyword evidence="7" id="KW-0066">ATP synthesis</keyword>
<keyword evidence="3" id="KW-0813">Transport</keyword>
<dbReference type="AlphaFoldDB" id="A0A679CBV7"/>
<evidence type="ECO:0000256" key="5">
    <source>
        <dbReference type="ARBA" id="ARBA00023065"/>
    </source>
</evidence>
<dbReference type="InterPro" id="IPR000711">
    <property type="entry name" value="ATPase_OSCP/dsu"/>
</dbReference>
<evidence type="ECO:0000256" key="3">
    <source>
        <dbReference type="ARBA" id="ARBA00022448"/>
    </source>
</evidence>
<sequence>MSSKNLTIAQPYAEAFLELTPKKSLDIAINDLKSISVSLSESKDLKQILSNPLITSQVKKNLIKSIFIDRVDAKTLRFLLVLCNRGRILHLDSIVSKAIELAYKAASIEIVKVISSIALTPSQQEALTLKLKSMTSTEHIKLEIVINKDLIGGFIIQIGSKIIDTSLKGQLLQLSSYLGAPLA</sequence>
<dbReference type="GO" id="GO:0046933">
    <property type="term" value="F:proton-transporting ATP synthase activity, rotational mechanism"/>
    <property type="evidence" value="ECO:0007669"/>
    <property type="project" value="InterPro"/>
</dbReference>
<evidence type="ECO:0000256" key="2">
    <source>
        <dbReference type="ARBA" id="ARBA00007046"/>
    </source>
</evidence>
<evidence type="ECO:0000256" key="7">
    <source>
        <dbReference type="ARBA" id="ARBA00023310"/>
    </source>
</evidence>
<dbReference type="NCBIfam" id="TIGR01145">
    <property type="entry name" value="ATP_synt_delta"/>
    <property type="match status" value="1"/>
</dbReference>
<dbReference type="InterPro" id="IPR020781">
    <property type="entry name" value="ATPase_OSCP/d_CS"/>
</dbReference>
<comment type="subcellular location">
    <subcellularLocation>
        <location evidence="1">Membrane</location>
    </subcellularLocation>
</comment>
<comment type="similarity">
    <text evidence="2">Belongs to the ATPase delta chain family.</text>
</comment>
<keyword evidence="8" id="KW-0934">Plastid</keyword>
<keyword evidence="6" id="KW-0472">Membrane</keyword>
<evidence type="ECO:0000313" key="8">
    <source>
        <dbReference type="EMBL" id="BBK20521.1"/>
    </source>
</evidence>
<evidence type="ECO:0000256" key="1">
    <source>
        <dbReference type="ARBA" id="ARBA00004370"/>
    </source>
</evidence>
<dbReference type="HAMAP" id="MF_01416">
    <property type="entry name" value="ATP_synth_delta_bact"/>
    <property type="match status" value="1"/>
</dbReference>
<protein>
    <submittedName>
        <fullName evidence="8">ATP synthase CF1 subunit delta</fullName>
    </submittedName>
</protein>
<dbReference type="GO" id="GO:0016020">
    <property type="term" value="C:membrane"/>
    <property type="evidence" value="ECO:0007669"/>
    <property type="project" value="UniProtKB-SubCell"/>
</dbReference>
<dbReference type="PROSITE" id="PS00389">
    <property type="entry name" value="ATPASE_DELTA"/>
    <property type="match status" value="1"/>
</dbReference>
<keyword evidence="4" id="KW-0375">Hydrogen ion transport</keyword>
<dbReference type="InterPro" id="IPR026015">
    <property type="entry name" value="ATP_synth_OSCP/delta_N_sf"/>
</dbReference>
<dbReference type="SUPFAM" id="SSF47928">
    <property type="entry name" value="N-terminal domain of the delta subunit of the F1F0-ATP synthase"/>
    <property type="match status" value="1"/>
</dbReference>